<feature type="transmembrane region" description="Helical" evidence="5">
    <location>
        <begin position="30"/>
        <end position="52"/>
    </location>
</feature>
<evidence type="ECO:0000256" key="4">
    <source>
        <dbReference type="ARBA" id="ARBA00023136"/>
    </source>
</evidence>
<feature type="transmembrane region" description="Helical" evidence="5">
    <location>
        <begin position="6"/>
        <end position="23"/>
    </location>
</feature>
<dbReference type="RefSeq" id="WP_339959826.1">
    <property type="nucleotide sequence ID" value="NZ_JAWMWH010000001.1"/>
</dbReference>
<evidence type="ECO:0000313" key="6">
    <source>
        <dbReference type="EMBL" id="MEJ6400001.1"/>
    </source>
</evidence>
<accession>A0ABU8SJE1</accession>
<evidence type="ECO:0000256" key="1">
    <source>
        <dbReference type="ARBA" id="ARBA00022475"/>
    </source>
</evidence>
<comment type="caution">
    <text evidence="6">The sequence shown here is derived from an EMBL/GenBank/DDBJ whole genome shotgun (WGS) entry which is preliminary data.</text>
</comment>
<evidence type="ECO:0000313" key="7">
    <source>
        <dbReference type="Proteomes" id="UP001370590"/>
    </source>
</evidence>
<reference evidence="6 7" key="1">
    <citation type="submission" date="2023-10" db="EMBL/GenBank/DDBJ databases">
        <title>Nicoliella lavandulae sp. nov. isolated from Lavandula angustifolia flowers.</title>
        <authorList>
            <person name="Alcantara C."/>
            <person name="Zuniga M."/>
            <person name="Landete J.M."/>
            <person name="Monedero V."/>
        </authorList>
    </citation>
    <scope>NUCLEOTIDE SEQUENCE [LARGE SCALE GENOMIC DNA]</scope>
    <source>
        <strain evidence="6 7">Es01</strain>
    </source>
</reference>
<gene>
    <name evidence="6" type="ORF">R4146_02235</name>
</gene>
<organism evidence="6 7">
    <name type="scientific">Nicoliella lavandulae</name>
    <dbReference type="NCBI Taxonomy" id="3082954"/>
    <lineage>
        <taxon>Bacteria</taxon>
        <taxon>Bacillati</taxon>
        <taxon>Bacillota</taxon>
        <taxon>Bacilli</taxon>
        <taxon>Lactobacillales</taxon>
        <taxon>Lactobacillaceae</taxon>
        <taxon>Nicoliella</taxon>
    </lineage>
</organism>
<feature type="transmembrane region" description="Helical" evidence="5">
    <location>
        <begin position="58"/>
        <end position="78"/>
    </location>
</feature>
<keyword evidence="7" id="KW-1185">Reference proteome</keyword>
<evidence type="ECO:0000256" key="2">
    <source>
        <dbReference type="ARBA" id="ARBA00022692"/>
    </source>
</evidence>
<evidence type="ECO:0000256" key="3">
    <source>
        <dbReference type="ARBA" id="ARBA00022989"/>
    </source>
</evidence>
<proteinExistence type="predicted"/>
<evidence type="ECO:0000256" key="5">
    <source>
        <dbReference type="SAM" id="Phobius"/>
    </source>
</evidence>
<keyword evidence="4 5" id="KW-0472">Membrane</keyword>
<sequence length="116" mass="13117">MLLWLHLIFVLILIISASMGLLLRSGNQFYIMIVRVCYLVFIVSGILLFSHAWARDPFLTIVKIIVAIGLIGILEVSFAKRKRNQLTKQWIVIDVLAFIVVIIVGLLLAGGRPFIR</sequence>
<keyword evidence="3 5" id="KW-1133">Transmembrane helix</keyword>
<dbReference type="InterPro" id="IPR010899">
    <property type="entry name" value="UPF0344"/>
</dbReference>
<keyword evidence="2 5" id="KW-0812">Transmembrane</keyword>
<name>A0ABU8SJE1_9LACO</name>
<keyword evidence="1" id="KW-1003">Cell membrane</keyword>
<protein>
    <submittedName>
        <fullName evidence="6">DUF1516 family protein</fullName>
    </submittedName>
</protein>
<dbReference type="Proteomes" id="UP001370590">
    <property type="component" value="Unassembled WGS sequence"/>
</dbReference>
<dbReference type="Pfam" id="PF07457">
    <property type="entry name" value="DUF1516"/>
    <property type="match status" value="1"/>
</dbReference>
<dbReference type="EMBL" id="JAWMWH010000001">
    <property type="protein sequence ID" value="MEJ6400001.1"/>
    <property type="molecule type" value="Genomic_DNA"/>
</dbReference>
<feature type="transmembrane region" description="Helical" evidence="5">
    <location>
        <begin position="90"/>
        <end position="110"/>
    </location>
</feature>